<evidence type="ECO:0000256" key="1">
    <source>
        <dbReference type="ARBA" id="ARBA00007448"/>
    </source>
</evidence>
<dbReference type="PROSITE" id="PS00674">
    <property type="entry name" value="AAA"/>
    <property type="match status" value="1"/>
</dbReference>
<dbReference type="PANTHER" id="PTHR23070">
    <property type="entry name" value="BCS1 AAA-TYPE ATPASE"/>
    <property type="match status" value="1"/>
</dbReference>
<dbReference type="GO" id="GO:0016887">
    <property type="term" value="F:ATP hydrolysis activity"/>
    <property type="evidence" value="ECO:0007669"/>
    <property type="project" value="InterPro"/>
</dbReference>
<comment type="similarity">
    <text evidence="1">Belongs to the AAA ATPase family. BCS1 subfamily.</text>
</comment>
<accession>A0A6C0BGA2</accession>
<dbReference type="SUPFAM" id="SSF52540">
    <property type="entry name" value="P-loop containing nucleoside triphosphate hydrolases"/>
    <property type="match status" value="1"/>
</dbReference>
<protein>
    <recommendedName>
        <fullName evidence="3">AAA+ ATPase domain-containing protein</fullName>
    </recommendedName>
</protein>
<dbReference type="EMBL" id="MN739145">
    <property type="protein sequence ID" value="QHS90764.1"/>
    <property type="molecule type" value="Genomic_DNA"/>
</dbReference>
<name>A0A6C0BGA2_9ZZZZ</name>
<dbReference type="Pfam" id="PF00004">
    <property type="entry name" value="AAA"/>
    <property type="match status" value="1"/>
</dbReference>
<dbReference type="Gene3D" id="3.40.50.300">
    <property type="entry name" value="P-loop containing nucleotide triphosphate hydrolases"/>
    <property type="match status" value="1"/>
</dbReference>
<feature type="transmembrane region" description="Helical" evidence="2">
    <location>
        <begin position="29"/>
        <end position="49"/>
    </location>
</feature>
<evidence type="ECO:0000256" key="2">
    <source>
        <dbReference type="SAM" id="Phobius"/>
    </source>
</evidence>
<dbReference type="InterPro" id="IPR003959">
    <property type="entry name" value="ATPase_AAA_core"/>
</dbReference>
<evidence type="ECO:0000313" key="4">
    <source>
        <dbReference type="EMBL" id="QHS90764.1"/>
    </source>
</evidence>
<dbReference type="GO" id="GO:0005524">
    <property type="term" value="F:ATP binding"/>
    <property type="evidence" value="ECO:0007669"/>
    <property type="project" value="InterPro"/>
</dbReference>
<keyword evidence="2" id="KW-0812">Transmembrane</keyword>
<evidence type="ECO:0000259" key="3">
    <source>
        <dbReference type="SMART" id="SM00382"/>
    </source>
</evidence>
<dbReference type="AlphaFoldDB" id="A0A6C0BGA2"/>
<dbReference type="InterPro" id="IPR027417">
    <property type="entry name" value="P-loop_NTPase"/>
</dbReference>
<dbReference type="InterPro" id="IPR003593">
    <property type="entry name" value="AAA+_ATPase"/>
</dbReference>
<dbReference type="InterPro" id="IPR050747">
    <property type="entry name" value="Mitochondrial_chaperone_BCS1"/>
</dbReference>
<feature type="domain" description="AAA+ ATPase" evidence="3">
    <location>
        <begin position="264"/>
        <end position="435"/>
    </location>
</feature>
<keyword evidence="2" id="KW-0472">Membrane</keyword>
<sequence>MSEPMHHITSMVTSMLIMKNDDMFRDQSFIKLIYTILLLVLPNMLITLFRSHRDEDTGAIRQIRQLFTKKRTLFKVLTKIHYKNNILWSKDVPQVFKAIMSDMCNKLTKDNTNNVPFTIQEVFLGHTTMKIIMFENSKYKYSPETDVYVKLDFDSKISENGESSYHTYILKVFSNNNNYEKIENYVKKCIDQYQVEQLKQLETQHIFVLSSINKETNVAEFQDITFDTTKSFDNMFFEGKDDLKQRIDYFVNNKDNYKRLGIPYTFGMMFYGTPGTGKTSAIKAVAKYTNRHIIVIPIKKVKSIEVLKGIFLNKEINGVHVDNNKRLYVFEEIDCGQWQHIVLSRKPHTKTDKEICMQDALIKAINTIKVAKDKEEDDNKLDQVINLGDFLELLDGIVEIPGRMIIMTSNHPEMLDSALIRPGRIDKVIEFKKMTRQDIINMYKLWFNKMIPSHICEKIKDYKFTQAEIGNIFALQDSALIFNELTLPREL</sequence>
<organism evidence="4">
    <name type="scientific">viral metagenome</name>
    <dbReference type="NCBI Taxonomy" id="1070528"/>
    <lineage>
        <taxon>unclassified sequences</taxon>
        <taxon>metagenomes</taxon>
        <taxon>organismal metagenomes</taxon>
    </lineage>
</organism>
<dbReference type="SMART" id="SM00382">
    <property type="entry name" value="AAA"/>
    <property type="match status" value="1"/>
</dbReference>
<proteinExistence type="inferred from homology"/>
<reference evidence="4" key="1">
    <citation type="journal article" date="2020" name="Nature">
        <title>Giant virus diversity and host interactions through global metagenomics.</title>
        <authorList>
            <person name="Schulz F."/>
            <person name="Roux S."/>
            <person name="Paez-Espino D."/>
            <person name="Jungbluth S."/>
            <person name="Walsh D.A."/>
            <person name="Denef V.J."/>
            <person name="McMahon K.D."/>
            <person name="Konstantinidis K.T."/>
            <person name="Eloe-Fadrosh E.A."/>
            <person name="Kyrpides N.C."/>
            <person name="Woyke T."/>
        </authorList>
    </citation>
    <scope>NUCLEOTIDE SEQUENCE</scope>
    <source>
        <strain evidence="4">GVMAG-M-3300010354-11</strain>
    </source>
</reference>
<dbReference type="InterPro" id="IPR003960">
    <property type="entry name" value="ATPase_AAA_CS"/>
</dbReference>
<keyword evidence="2" id="KW-1133">Transmembrane helix</keyword>